<evidence type="ECO:0000256" key="6">
    <source>
        <dbReference type="ARBA" id="ARBA00023157"/>
    </source>
</evidence>
<dbReference type="OMA" id="FCQVILS"/>
<reference evidence="12" key="1">
    <citation type="submission" date="2011-12" db="EMBL/GenBank/DDBJ databases">
        <title>The Draft Genome of Lepisosteus oculatus.</title>
        <authorList>
            <consortium name="The Broad Institute Genome Assembly &amp; Analysis Group"/>
            <consortium name="Computational R&amp;D Group"/>
            <consortium name="and Sequencing Platform"/>
            <person name="Di Palma F."/>
            <person name="Alfoldi J."/>
            <person name="Johnson J."/>
            <person name="Berlin A."/>
            <person name="Gnerre S."/>
            <person name="Jaffe D."/>
            <person name="MacCallum I."/>
            <person name="Young S."/>
            <person name="Walker B.J."/>
            <person name="Lander E.S."/>
            <person name="Lindblad-Toh K."/>
        </authorList>
    </citation>
    <scope>NUCLEOTIDE SEQUENCE [LARGE SCALE GENOMIC DNA]</scope>
</reference>
<dbReference type="InterPro" id="IPR003599">
    <property type="entry name" value="Ig_sub"/>
</dbReference>
<evidence type="ECO:0000313" key="11">
    <source>
        <dbReference type="Ensembl" id="ENSLOCP00000003621.1"/>
    </source>
</evidence>
<evidence type="ECO:0000256" key="7">
    <source>
        <dbReference type="ARBA" id="ARBA00023180"/>
    </source>
</evidence>
<dbReference type="SUPFAM" id="SSF48726">
    <property type="entry name" value="Immunoglobulin"/>
    <property type="match status" value="1"/>
</dbReference>
<dbReference type="SMART" id="SM00406">
    <property type="entry name" value="IGv"/>
    <property type="match status" value="1"/>
</dbReference>
<evidence type="ECO:0000256" key="9">
    <source>
        <dbReference type="SAM" id="Phobius"/>
    </source>
</evidence>
<accession>W5M5G3</accession>
<dbReference type="InterPro" id="IPR007110">
    <property type="entry name" value="Ig-like_dom"/>
</dbReference>
<dbReference type="eggNOG" id="ENOG502S5GW">
    <property type="taxonomic scope" value="Eukaryota"/>
</dbReference>
<keyword evidence="7" id="KW-0325">Glycoprotein</keyword>
<dbReference type="Bgee" id="ENSLOCG00000003078">
    <property type="expression patterns" value="Expressed in muscle tissue and 8 other cell types or tissues"/>
</dbReference>
<evidence type="ECO:0000313" key="12">
    <source>
        <dbReference type="Proteomes" id="UP000018468"/>
    </source>
</evidence>
<reference evidence="11" key="3">
    <citation type="submission" date="2025-09" db="UniProtKB">
        <authorList>
            <consortium name="Ensembl"/>
        </authorList>
    </citation>
    <scope>IDENTIFICATION</scope>
</reference>
<evidence type="ECO:0000256" key="1">
    <source>
        <dbReference type="ARBA" id="ARBA00004479"/>
    </source>
</evidence>
<keyword evidence="5 9" id="KW-0472">Membrane</keyword>
<reference evidence="11" key="2">
    <citation type="submission" date="2025-08" db="UniProtKB">
        <authorList>
            <consortium name="Ensembl"/>
        </authorList>
    </citation>
    <scope>IDENTIFICATION</scope>
</reference>
<keyword evidence="8" id="KW-0393">Immunoglobulin domain</keyword>
<dbReference type="SMART" id="SM00409">
    <property type="entry name" value="IG"/>
    <property type="match status" value="1"/>
</dbReference>
<sequence>AALILVSHVADGATVPSWTAVANAADDPKTEGLGTPPRPVILGARLPDNSTEQPTPTETVGHWLEQSPQKEKAVEGENVVFSCLLKPPSRGLEVKWVNQQVEADLQVLVENQTVEGGGYSGRAFLSGDLQVGDASMTLLNVTSNDYGIYFCNVTLPSGETLKGPGTKLSIRKGLGLFGMEESVGTIIGVVVAAVGVMVGLVTIIVPQFREKLMCLKK</sequence>
<dbReference type="EMBL" id="AHAT01003242">
    <property type="status" value="NOT_ANNOTATED_CDS"/>
    <property type="molecule type" value="Genomic_DNA"/>
</dbReference>
<evidence type="ECO:0000256" key="2">
    <source>
        <dbReference type="ARBA" id="ARBA00022692"/>
    </source>
</evidence>
<dbReference type="Pfam" id="PF07686">
    <property type="entry name" value="V-set"/>
    <property type="match status" value="1"/>
</dbReference>
<dbReference type="PROSITE" id="PS50835">
    <property type="entry name" value="IG_LIKE"/>
    <property type="match status" value="1"/>
</dbReference>
<dbReference type="InterPro" id="IPR036179">
    <property type="entry name" value="Ig-like_dom_sf"/>
</dbReference>
<dbReference type="HOGENOM" id="CLU_110286_0_0_1"/>
<dbReference type="GO" id="GO:0005886">
    <property type="term" value="C:plasma membrane"/>
    <property type="evidence" value="ECO:0000318"/>
    <property type="project" value="GO_Central"/>
</dbReference>
<dbReference type="InterPro" id="IPR013106">
    <property type="entry name" value="Ig_V-set"/>
</dbReference>
<proteinExistence type="predicted"/>
<evidence type="ECO:0000256" key="4">
    <source>
        <dbReference type="ARBA" id="ARBA00022989"/>
    </source>
</evidence>
<keyword evidence="12" id="KW-1185">Reference proteome</keyword>
<dbReference type="Proteomes" id="UP000018468">
    <property type="component" value="Linkage group LG3"/>
</dbReference>
<evidence type="ECO:0000256" key="3">
    <source>
        <dbReference type="ARBA" id="ARBA00022729"/>
    </source>
</evidence>
<evidence type="ECO:0000259" key="10">
    <source>
        <dbReference type="PROSITE" id="PS50835"/>
    </source>
</evidence>
<dbReference type="InterPro" id="IPR000920">
    <property type="entry name" value="Myelin_P0-rel"/>
</dbReference>
<dbReference type="PANTHER" id="PTHR13869">
    <property type="entry name" value="MYELIN P0 RELATED"/>
    <property type="match status" value="1"/>
</dbReference>
<dbReference type="PANTHER" id="PTHR13869:SF38">
    <property type="entry name" value="NATURAL CYTOTOXICITY TRIGGERING RECEPTOR 3"/>
    <property type="match status" value="1"/>
</dbReference>
<keyword evidence="6" id="KW-1015">Disulfide bond</keyword>
<protein>
    <recommendedName>
        <fullName evidence="10">Ig-like domain-containing protein</fullName>
    </recommendedName>
</protein>
<feature type="domain" description="Ig-like" evidence="10">
    <location>
        <begin position="54"/>
        <end position="162"/>
    </location>
</feature>
<dbReference type="STRING" id="7918.ENSLOCP00000003621"/>
<dbReference type="Ensembl" id="ENSLOCT00000003628.1">
    <property type="protein sequence ID" value="ENSLOCP00000003621.1"/>
    <property type="gene ID" value="ENSLOCG00000003078.1"/>
</dbReference>
<organism evidence="11 12">
    <name type="scientific">Lepisosteus oculatus</name>
    <name type="common">Spotted gar</name>
    <dbReference type="NCBI Taxonomy" id="7918"/>
    <lineage>
        <taxon>Eukaryota</taxon>
        <taxon>Metazoa</taxon>
        <taxon>Chordata</taxon>
        <taxon>Craniata</taxon>
        <taxon>Vertebrata</taxon>
        <taxon>Euteleostomi</taxon>
        <taxon>Actinopterygii</taxon>
        <taxon>Neopterygii</taxon>
        <taxon>Holostei</taxon>
        <taxon>Semionotiformes</taxon>
        <taxon>Lepisosteidae</taxon>
        <taxon>Lepisosteus</taxon>
    </lineage>
</organism>
<dbReference type="CDD" id="cd00099">
    <property type="entry name" value="IgV"/>
    <property type="match status" value="1"/>
</dbReference>
<dbReference type="InterPro" id="IPR013783">
    <property type="entry name" value="Ig-like_fold"/>
</dbReference>
<evidence type="ECO:0000256" key="5">
    <source>
        <dbReference type="ARBA" id="ARBA00023136"/>
    </source>
</evidence>
<name>W5M5G3_LEPOC</name>
<feature type="transmembrane region" description="Helical" evidence="9">
    <location>
        <begin position="186"/>
        <end position="208"/>
    </location>
</feature>
<dbReference type="GeneTree" id="ENSGT01030000235354"/>
<dbReference type="AlphaFoldDB" id="W5M5G3"/>
<keyword evidence="4 9" id="KW-1133">Transmembrane helix</keyword>
<dbReference type="Gene3D" id="2.60.40.10">
    <property type="entry name" value="Immunoglobulins"/>
    <property type="match status" value="1"/>
</dbReference>
<dbReference type="InParanoid" id="W5M5G3"/>
<comment type="subcellular location">
    <subcellularLocation>
        <location evidence="1">Membrane</location>
        <topology evidence="1">Single-pass type I membrane protein</topology>
    </subcellularLocation>
</comment>
<keyword evidence="2 9" id="KW-0812">Transmembrane</keyword>
<evidence type="ECO:0000256" key="8">
    <source>
        <dbReference type="ARBA" id="ARBA00023319"/>
    </source>
</evidence>
<keyword evidence="3" id="KW-0732">Signal</keyword>